<proteinExistence type="inferred from homology"/>
<evidence type="ECO:0000256" key="3">
    <source>
        <dbReference type="ARBA" id="ARBA00022989"/>
    </source>
</evidence>
<reference evidence="9 10" key="1">
    <citation type="submission" date="2016-07" db="EMBL/GenBank/DDBJ databases">
        <title>Pervasive Adenine N6-methylation of Active Genes in Fungi.</title>
        <authorList>
            <consortium name="DOE Joint Genome Institute"/>
            <person name="Mondo S.J."/>
            <person name="Dannebaum R.O."/>
            <person name="Kuo R.C."/>
            <person name="Labutti K."/>
            <person name="Haridas S."/>
            <person name="Kuo A."/>
            <person name="Salamov A."/>
            <person name="Ahrendt S.R."/>
            <person name="Lipzen A."/>
            <person name="Sullivan W."/>
            <person name="Andreopoulos W.B."/>
            <person name="Clum A."/>
            <person name="Lindquist E."/>
            <person name="Daum C."/>
            <person name="Ramamoorthy G.K."/>
            <person name="Gryganskyi A."/>
            <person name="Culley D."/>
            <person name="Magnuson J.K."/>
            <person name="James T.Y."/>
            <person name="O'Malley M.A."/>
            <person name="Stajich J.E."/>
            <person name="Spatafora J.W."/>
            <person name="Visel A."/>
            <person name="Grigoriev I.V."/>
        </authorList>
    </citation>
    <scope>NUCLEOTIDE SEQUENCE [LARGE SCALE GENOMIC DNA]</scope>
    <source>
        <strain evidence="9 10">CBS 115471</strain>
    </source>
</reference>
<feature type="transmembrane region" description="Helical" evidence="7">
    <location>
        <begin position="42"/>
        <end position="65"/>
    </location>
</feature>
<evidence type="ECO:0000256" key="7">
    <source>
        <dbReference type="SAM" id="Phobius"/>
    </source>
</evidence>
<name>A0A1Y2A942_9PLEO</name>
<comment type="similarity">
    <text evidence="5">Belongs to the SAT4 family.</text>
</comment>
<evidence type="ECO:0000256" key="4">
    <source>
        <dbReference type="ARBA" id="ARBA00023136"/>
    </source>
</evidence>
<evidence type="ECO:0000256" key="6">
    <source>
        <dbReference type="SAM" id="MobiDB-lite"/>
    </source>
</evidence>
<dbReference type="GO" id="GO:0016020">
    <property type="term" value="C:membrane"/>
    <property type="evidence" value="ECO:0007669"/>
    <property type="project" value="UniProtKB-SubCell"/>
</dbReference>
<comment type="subcellular location">
    <subcellularLocation>
        <location evidence="1">Membrane</location>
        <topology evidence="1">Multi-pass membrane protein</topology>
    </subcellularLocation>
</comment>
<evidence type="ECO:0000313" key="10">
    <source>
        <dbReference type="Proteomes" id="UP000193144"/>
    </source>
</evidence>
<protein>
    <recommendedName>
        <fullName evidence="8">Rhodopsin domain-containing protein</fullName>
    </recommendedName>
</protein>
<feature type="domain" description="Rhodopsin" evidence="8">
    <location>
        <begin position="26"/>
        <end position="264"/>
    </location>
</feature>
<accession>A0A1Y2A942</accession>
<keyword evidence="2 7" id="KW-0812">Transmembrane</keyword>
<feature type="region of interest" description="Disordered" evidence="6">
    <location>
        <begin position="277"/>
        <end position="305"/>
    </location>
</feature>
<evidence type="ECO:0000313" key="9">
    <source>
        <dbReference type="EMBL" id="ORY19021.1"/>
    </source>
</evidence>
<dbReference type="OrthoDB" id="3923077at2759"/>
<keyword evidence="4 7" id="KW-0472">Membrane</keyword>
<feature type="transmembrane region" description="Helical" evidence="7">
    <location>
        <begin position="161"/>
        <end position="189"/>
    </location>
</feature>
<feature type="transmembrane region" description="Helical" evidence="7">
    <location>
        <begin position="12"/>
        <end position="30"/>
    </location>
</feature>
<dbReference type="Pfam" id="PF20684">
    <property type="entry name" value="Fung_rhodopsin"/>
    <property type="match status" value="1"/>
</dbReference>
<evidence type="ECO:0000256" key="2">
    <source>
        <dbReference type="ARBA" id="ARBA00022692"/>
    </source>
</evidence>
<dbReference type="InterPro" id="IPR049326">
    <property type="entry name" value="Rhodopsin_dom_fungi"/>
</dbReference>
<evidence type="ECO:0000259" key="8">
    <source>
        <dbReference type="Pfam" id="PF20684"/>
    </source>
</evidence>
<keyword evidence="10" id="KW-1185">Reference proteome</keyword>
<feature type="transmembrane region" description="Helical" evidence="7">
    <location>
        <begin position="201"/>
        <end position="219"/>
    </location>
</feature>
<evidence type="ECO:0000256" key="1">
    <source>
        <dbReference type="ARBA" id="ARBA00004141"/>
    </source>
</evidence>
<keyword evidence="3 7" id="KW-1133">Transmembrane helix</keyword>
<gene>
    <name evidence="9" type="ORF">BCR34DRAFT_472692</name>
</gene>
<dbReference type="PANTHER" id="PTHR33048:SF96">
    <property type="entry name" value="INTEGRAL MEMBRANE PROTEIN"/>
    <property type="match status" value="1"/>
</dbReference>
<dbReference type="EMBL" id="MCFA01000004">
    <property type="protein sequence ID" value="ORY19021.1"/>
    <property type="molecule type" value="Genomic_DNA"/>
</dbReference>
<dbReference type="AlphaFoldDB" id="A0A1Y2A942"/>
<dbReference type="PANTHER" id="PTHR33048">
    <property type="entry name" value="PTH11-LIKE INTEGRAL MEMBRANE PROTEIN (AFU_ORTHOLOGUE AFUA_5G11245)"/>
    <property type="match status" value="1"/>
</dbReference>
<evidence type="ECO:0000256" key="5">
    <source>
        <dbReference type="ARBA" id="ARBA00038359"/>
    </source>
</evidence>
<dbReference type="InterPro" id="IPR052337">
    <property type="entry name" value="SAT4-like"/>
</dbReference>
<feature type="transmembrane region" description="Helical" evidence="7">
    <location>
        <begin position="85"/>
        <end position="109"/>
    </location>
</feature>
<dbReference type="Proteomes" id="UP000193144">
    <property type="component" value="Unassembled WGS sequence"/>
</dbReference>
<feature type="transmembrane region" description="Helical" evidence="7">
    <location>
        <begin position="121"/>
        <end position="141"/>
    </location>
</feature>
<sequence>MADNRGPELQAVCSAFVSVAFAATVLRVYVRTRLVKAFGWDDAWMVFAMLCHIFFATAAIGGVHYGTGRHMTELEPENIFKAMRYWWLCYIAYFWTMIGAKISIGLFLLRVTISKLQRWTIYIVMGLTVLTGIVFFLVTLLQCSPINYFWDRSRPGACINVEVIVGLTFLYGAINAVCDLTFGMLPVFLVWNLNMSRNSKIALIPILSMGCVASIAPIVRMPFVTKFRDPDFLYATVDIAIWSDIEQGLAITAGSLATLRPLYRLICQRVGLSRTGTKPLGATSGKDTPYGKRSGPSGNERRNGGPFSIITFTRHGNDSDEEYGLRNVKPMQLSDKDEVRLERDERGFSSWRIQVGDGSEEELNKNVVTGGITKQTDVFMDNESAMRGKR</sequence>
<organism evidence="9 10">
    <name type="scientific">Clohesyomyces aquaticus</name>
    <dbReference type="NCBI Taxonomy" id="1231657"/>
    <lineage>
        <taxon>Eukaryota</taxon>
        <taxon>Fungi</taxon>
        <taxon>Dikarya</taxon>
        <taxon>Ascomycota</taxon>
        <taxon>Pezizomycotina</taxon>
        <taxon>Dothideomycetes</taxon>
        <taxon>Pleosporomycetidae</taxon>
        <taxon>Pleosporales</taxon>
        <taxon>Lindgomycetaceae</taxon>
        <taxon>Clohesyomyces</taxon>
    </lineage>
</organism>
<comment type="caution">
    <text evidence="9">The sequence shown here is derived from an EMBL/GenBank/DDBJ whole genome shotgun (WGS) entry which is preliminary data.</text>
</comment>